<evidence type="ECO:0000256" key="1">
    <source>
        <dbReference type="ARBA" id="ARBA00004141"/>
    </source>
</evidence>
<gene>
    <name evidence="7" type="ORF">HH1059_01280</name>
</gene>
<keyword evidence="4 6" id="KW-1133">Transmembrane helix</keyword>
<keyword evidence="8" id="KW-1185">Reference proteome</keyword>
<dbReference type="PANTHER" id="PTHR43483">
    <property type="entry name" value="MEMBRANE TRANSPORTER PROTEIN HI_0806-RELATED"/>
    <property type="match status" value="1"/>
</dbReference>
<protein>
    <recommendedName>
        <fullName evidence="6">Probable membrane transporter protein</fullName>
    </recommendedName>
</protein>
<evidence type="ECO:0000313" key="7">
    <source>
        <dbReference type="EMBL" id="BAU56800.1"/>
    </source>
</evidence>
<dbReference type="GO" id="GO:0005886">
    <property type="term" value="C:plasma membrane"/>
    <property type="evidence" value="ECO:0007669"/>
    <property type="project" value="UniProtKB-SubCell"/>
</dbReference>
<feature type="transmembrane region" description="Helical" evidence="6">
    <location>
        <begin position="148"/>
        <end position="169"/>
    </location>
</feature>
<name>A0A110B183_HALHR</name>
<dbReference type="EMBL" id="AP017372">
    <property type="protein sequence ID" value="BAU56800.1"/>
    <property type="molecule type" value="Genomic_DNA"/>
</dbReference>
<feature type="transmembrane region" description="Helical" evidence="6">
    <location>
        <begin position="176"/>
        <end position="199"/>
    </location>
</feature>
<dbReference type="InterPro" id="IPR002781">
    <property type="entry name" value="TM_pro_TauE-like"/>
</dbReference>
<dbReference type="PANTHER" id="PTHR43483:SF3">
    <property type="entry name" value="MEMBRANE TRANSPORTER PROTEIN HI_0806-RELATED"/>
    <property type="match status" value="1"/>
</dbReference>
<accession>A0A110B183</accession>
<evidence type="ECO:0000256" key="3">
    <source>
        <dbReference type="ARBA" id="ARBA00022692"/>
    </source>
</evidence>
<comment type="subcellular location">
    <subcellularLocation>
        <location evidence="6">Cell membrane</location>
        <topology evidence="6">Multi-pass membrane protein</topology>
    </subcellularLocation>
    <subcellularLocation>
        <location evidence="1">Membrane</location>
        <topology evidence="1">Multi-pass membrane protein</topology>
    </subcellularLocation>
</comment>
<keyword evidence="5 6" id="KW-0472">Membrane</keyword>
<dbReference type="Pfam" id="PF01925">
    <property type="entry name" value="TauE"/>
    <property type="match status" value="1"/>
</dbReference>
<feature type="transmembrane region" description="Helical" evidence="6">
    <location>
        <begin position="244"/>
        <end position="262"/>
    </location>
</feature>
<keyword evidence="6" id="KW-1003">Cell membrane</keyword>
<organism evidence="7 8">
    <name type="scientific">Halorhodospira halochloris</name>
    <name type="common">Ectothiorhodospira halochloris</name>
    <dbReference type="NCBI Taxonomy" id="1052"/>
    <lineage>
        <taxon>Bacteria</taxon>
        <taxon>Pseudomonadati</taxon>
        <taxon>Pseudomonadota</taxon>
        <taxon>Gammaproteobacteria</taxon>
        <taxon>Chromatiales</taxon>
        <taxon>Ectothiorhodospiraceae</taxon>
        <taxon>Halorhodospira</taxon>
    </lineage>
</organism>
<dbReference type="OrthoDB" id="457670at2"/>
<evidence type="ECO:0000256" key="2">
    <source>
        <dbReference type="ARBA" id="ARBA00009142"/>
    </source>
</evidence>
<dbReference type="RefSeq" id="WP_096407123.1">
    <property type="nucleotide sequence ID" value="NZ_AP017372.2"/>
</dbReference>
<evidence type="ECO:0000313" key="8">
    <source>
        <dbReference type="Proteomes" id="UP000218890"/>
    </source>
</evidence>
<evidence type="ECO:0000256" key="5">
    <source>
        <dbReference type="ARBA" id="ARBA00023136"/>
    </source>
</evidence>
<comment type="similarity">
    <text evidence="2 6">Belongs to the 4-toluene sulfonate uptake permease (TSUP) (TC 2.A.102) family.</text>
</comment>
<dbReference type="KEGG" id="hhk:HH1059_01280"/>
<evidence type="ECO:0000256" key="4">
    <source>
        <dbReference type="ARBA" id="ARBA00022989"/>
    </source>
</evidence>
<feature type="transmembrane region" description="Helical" evidence="6">
    <location>
        <begin position="6"/>
        <end position="36"/>
    </location>
</feature>
<keyword evidence="3 6" id="KW-0812">Transmembrane</keyword>
<feature type="transmembrane region" description="Helical" evidence="6">
    <location>
        <begin position="86"/>
        <end position="105"/>
    </location>
</feature>
<dbReference type="AlphaFoldDB" id="A0A110B183"/>
<proteinExistence type="inferred from homology"/>
<feature type="transmembrane region" description="Helical" evidence="6">
    <location>
        <begin position="112"/>
        <end position="128"/>
    </location>
</feature>
<feature type="transmembrane region" description="Helical" evidence="6">
    <location>
        <begin position="211"/>
        <end position="232"/>
    </location>
</feature>
<evidence type="ECO:0000256" key="6">
    <source>
        <dbReference type="RuleBase" id="RU363041"/>
    </source>
</evidence>
<dbReference type="Proteomes" id="UP000218890">
    <property type="component" value="Chromosome"/>
</dbReference>
<reference evidence="7" key="1">
    <citation type="submission" date="2016-02" db="EMBL/GenBank/DDBJ databases">
        <title>Halorhodospira halochloris DSM-1059 complete genome, version 2.</title>
        <authorList>
            <person name="Tsukatani Y."/>
        </authorList>
    </citation>
    <scope>NUCLEOTIDE SEQUENCE</scope>
    <source>
        <strain evidence="7">DSM 1059</strain>
    </source>
</reference>
<sequence>MLLLEMVLYLFIGTIAGASAGLFGIGGGIVIVPLLVGVFALQDIDSSVTMHLALGTSLATICFTSASSALTHYSLGSVSVRTVRKLAPAMICGAAVGVSAANYIGTELLKQLFGTFLLLIAITLVLEIRPSQSRAPSPGSHLLAGTSFGAISALLGVGGGTMSVPYLIWRGHHTHAAIGSSAACAVPFAGAAAVGYVFIGWGDEAIPAGSLGYVYLPALLGITLSSMLFSSLSARICHSISSRSLTYLFAFILASTGALMVLSN</sequence>
<feature type="transmembrane region" description="Helical" evidence="6">
    <location>
        <begin position="48"/>
        <end position="66"/>
    </location>
</feature>